<proteinExistence type="predicted"/>
<dbReference type="RefSeq" id="XP_001564989.1">
    <property type="nucleotide sequence ID" value="XM_001564939.1"/>
</dbReference>
<name>A4HCD1_LEIBR</name>
<accession>A4HCD1</accession>
<protein>
    <submittedName>
        <fullName evidence="2">Uncharacterized protein</fullName>
    </submittedName>
</protein>
<dbReference type="Proteomes" id="UP000007258">
    <property type="component" value="Chromosome 22"/>
</dbReference>
<feature type="transmembrane region" description="Helical" evidence="1">
    <location>
        <begin position="6"/>
        <end position="24"/>
    </location>
</feature>
<gene>
    <name evidence="2" type="ORF">LBRM_22_0700</name>
</gene>
<organism evidence="2 3">
    <name type="scientific">Leishmania braziliensis</name>
    <dbReference type="NCBI Taxonomy" id="5660"/>
    <lineage>
        <taxon>Eukaryota</taxon>
        <taxon>Discoba</taxon>
        <taxon>Euglenozoa</taxon>
        <taxon>Kinetoplastea</taxon>
        <taxon>Metakinetoplastina</taxon>
        <taxon>Trypanosomatida</taxon>
        <taxon>Trypanosomatidae</taxon>
        <taxon>Leishmaniinae</taxon>
        <taxon>Leishmania</taxon>
        <taxon>Leishmania braziliensis species complex</taxon>
    </lineage>
</organism>
<evidence type="ECO:0000313" key="3">
    <source>
        <dbReference type="Proteomes" id="UP000007258"/>
    </source>
</evidence>
<keyword evidence="1" id="KW-1133">Transmembrane helix</keyword>
<reference evidence="2 3" key="1">
    <citation type="journal article" date="2007" name="Nat. Genet.">
        <title>Comparative genomic analysis of three Leishmania species that cause diverse human disease.</title>
        <authorList>
            <person name="Peacock C.S."/>
            <person name="Seeger K."/>
            <person name="Harris D."/>
            <person name="Murphy L."/>
            <person name="Ruiz J.C."/>
            <person name="Quail M.A."/>
            <person name="Peters N."/>
            <person name="Adlem E."/>
            <person name="Tivey A."/>
            <person name="Aslett M."/>
            <person name="Kerhornou A."/>
            <person name="Ivens A."/>
            <person name="Fraser A."/>
            <person name="Rajandream M.A."/>
            <person name="Carver T."/>
            <person name="Norbertczak H."/>
            <person name="Chillingworth T."/>
            <person name="Hance Z."/>
            <person name="Jagels K."/>
            <person name="Moule S."/>
            <person name="Ormond D."/>
            <person name="Rutter S."/>
            <person name="Squares R."/>
            <person name="Whitehead S."/>
            <person name="Rabbinowitsch E."/>
            <person name="Arrowsmith C."/>
            <person name="White B."/>
            <person name="Thurston S."/>
            <person name="Bringaud F."/>
            <person name="Baldauf S.L."/>
            <person name="Faulconbridge A."/>
            <person name="Jeffares D."/>
            <person name="Depledge D.P."/>
            <person name="Oyola S.O."/>
            <person name="Hilley J.D."/>
            <person name="Brito L.O."/>
            <person name="Tosi L.R."/>
            <person name="Barrell B."/>
            <person name="Cruz A.K."/>
            <person name="Mottram J.C."/>
            <person name="Smith D.F."/>
            <person name="Berriman M."/>
        </authorList>
    </citation>
    <scope>NUCLEOTIDE SEQUENCE [LARGE SCALE GENOMIC DNA]</scope>
    <source>
        <strain evidence="2 3">MHOM/BR/75/M2904</strain>
    </source>
</reference>
<feature type="transmembrane region" description="Helical" evidence="1">
    <location>
        <begin position="45"/>
        <end position="64"/>
    </location>
</feature>
<keyword evidence="1" id="KW-0472">Membrane</keyword>
<dbReference type="InParanoid" id="A4HCD1"/>
<reference evidence="2 3" key="2">
    <citation type="journal article" date="2011" name="Genome Res.">
        <title>Chromosome and gene copy number variation allow major structural change between species and strains of Leishmania.</title>
        <authorList>
            <person name="Rogers M.B."/>
            <person name="Hilley J.D."/>
            <person name="Dickens N.J."/>
            <person name="Wilkes J."/>
            <person name="Bates P.A."/>
            <person name="Depledge D.P."/>
            <person name="Harris D."/>
            <person name="Her Y."/>
            <person name="Herzyk P."/>
            <person name="Imamura H."/>
            <person name="Otto T.D."/>
            <person name="Sanders M."/>
            <person name="Seeger K."/>
            <person name="Dujardin J.C."/>
            <person name="Berriman M."/>
            <person name="Smith D.F."/>
            <person name="Hertz-Fowler C."/>
            <person name="Mottram J.C."/>
        </authorList>
    </citation>
    <scope>NUCLEOTIDE SEQUENCE [LARGE SCALE GENOMIC DNA]</scope>
    <source>
        <strain evidence="2 3">MHOM/BR/75/M2904</strain>
    </source>
</reference>
<sequence>MLWFPLLPFFLAVLRVCPLVYAWRERQEAYALKKQQKDNKRNTPFLLRFFFFWFSPSSLSLLYRTLAVSKGTPVSRVFRPPQRFSQLATLGIMLQATLVTRLFSKPIAQGYVAQLPRPLPGSKGRSWMRAMDANSDVRDFYTADEERYNAWYRETYGIEDLSDGSAASGAASNRLLDDTRNMQQAAEEYDLQGIREELEFWGDEFQHITQLR</sequence>
<evidence type="ECO:0000313" key="2">
    <source>
        <dbReference type="EMBL" id="CAM45115.1"/>
    </source>
</evidence>
<dbReference type="VEuPathDB" id="TriTrypDB:LbrM.22.0700"/>
<dbReference type="GeneID" id="5415555"/>
<dbReference type="AlphaFoldDB" id="A4HCD1"/>
<keyword evidence="1" id="KW-0812">Transmembrane</keyword>
<keyword evidence="3" id="KW-1185">Reference proteome</keyword>
<dbReference type="EMBL" id="FR798997">
    <property type="protein sequence ID" value="CAM45115.1"/>
    <property type="molecule type" value="Genomic_DNA"/>
</dbReference>
<evidence type="ECO:0000256" key="1">
    <source>
        <dbReference type="SAM" id="Phobius"/>
    </source>
</evidence>
<dbReference type="KEGG" id="lbz:LBRM_22_0700"/>